<dbReference type="PROSITE" id="PS51257">
    <property type="entry name" value="PROKAR_LIPOPROTEIN"/>
    <property type="match status" value="1"/>
</dbReference>
<dbReference type="AlphaFoldDB" id="A0AAU8BN70"/>
<dbReference type="RefSeq" id="WP_353499006.1">
    <property type="nucleotide sequence ID" value="NZ_CP115921.1"/>
</dbReference>
<proteinExistence type="predicted"/>
<feature type="transmembrane region" description="Helical" evidence="1">
    <location>
        <begin position="226"/>
        <end position="246"/>
    </location>
</feature>
<keyword evidence="1" id="KW-0812">Transmembrane</keyword>
<reference evidence="2" key="1">
    <citation type="submission" date="2023-01" db="EMBL/GenBank/DDBJ databases">
        <title>Vibrio sp. CB1-14 genome sequencing.</title>
        <authorList>
            <person name="Otstavnykh N."/>
            <person name="Isaeva M."/>
            <person name="Meleshko D."/>
        </authorList>
    </citation>
    <scope>NUCLEOTIDE SEQUENCE</scope>
    <source>
        <strain evidence="2">CB1-14</strain>
    </source>
</reference>
<dbReference type="EMBL" id="CP115921">
    <property type="protein sequence ID" value="XCD17834.1"/>
    <property type="molecule type" value="Genomic_DNA"/>
</dbReference>
<name>A0AAU8BN70_9VIBR</name>
<protein>
    <recommendedName>
        <fullName evidence="3">Cyclic diguanylate phosphodiesterase CSS motif-containing domain-containing protein</fullName>
    </recommendedName>
</protein>
<dbReference type="KEGG" id="vck:PG915_21335"/>
<keyword evidence="1" id="KW-1133">Transmembrane helix</keyword>
<evidence type="ECO:0000256" key="1">
    <source>
        <dbReference type="SAM" id="Phobius"/>
    </source>
</evidence>
<sequence>MQLKQSFTNIFYIFLYTLLIGCVYQFFTFREQAHQEAQQVLSGVERQLTQIQSELHVLSNYLFPLAECDKSMQTELGHTVFRSVSMRGLFVGTKQPDLYQFCSNLGPTNQPLDNSFWNEARKGDIGFAKLRSPTHDGNTSYALALYRDDNVAIATINPTAILGWWVQEAPQETHRILHFSNDETPLLQKNSASFGDYKATKESLLFPISISLYKDTALYRQGIVTFIVRLLVVFGMVVGAIAMIGFRKKQVQPEKVQEQK</sequence>
<evidence type="ECO:0008006" key="3">
    <source>
        <dbReference type="Google" id="ProtNLM"/>
    </source>
</evidence>
<accession>A0AAU8BN70</accession>
<feature type="transmembrane region" description="Helical" evidence="1">
    <location>
        <begin position="7"/>
        <end position="27"/>
    </location>
</feature>
<gene>
    <name evidence="2" type="ORF">PG915_21335</name>
</gene>
<keyword evidence="1" id="KW-0472">Membrane</keyword>
<organism evidence="2">
    <name type="scientific">Vibrio chaetopteri</name>
    <dbReference type="NCBI Taxonomy" id="3016528"/>
    <lineage>
        <taxon>Bacteria</taxon>
        <taxon>Pseudomonadati</taxon>
        <taxon>Pseudomonadota</taxon>
        <taxon>Gammaproteobacteria</taxon>
        <taxon>Vibrionales</taxon>
        <taxon>Vibrionaceae</taxon>
        <taxon>Vibrio</taxon>
    </lineage>
</organism>
<evidence type="ECO:0000313" key="2">
    <source>
        <dbReference type="EMBL" id="XCD17834.1"/>
    </source>
</evidence>